<protein>
    <recommendedName>
        <fullName evidence="1">Peptidase C39-like domain-containing protein</fullName>
    </recommendedName>
</protein>
<feature type="domain" description="Peptidase C39-like" evidence="1">
    <location>
        <begin position="13"/>
        <end position="156"/>
    </location>
</feature>
<evidence type="ECO:0000313" key="2">
    <source>
        <dbReference type="EMBL" id="RAV34948.1"/>
    </source>
</evidence>
<dbReference type="EMBL" id="PHQP01000003">
    <property type="protein sequence ID" value="RAV34948.1"/>
    <property type="molecule type" value="Genomic_DNA"/>
</dbReference>
<evidence type="ECO:0000259" key="1">
    <source>
        <dbReference type="Pfam" id="PF13529"/>
    </source>
</evidence>
<organism evidence="2 3">
    <name type="scientific">Corynebacterium heidelbergense</name>
    <dbReference type="NCBI Taxonomy" id="2055947"/>
    <lineage>
        <taxon>Bacteria</taxon>
        <taxon>Bacillati</taxon>
        <taxon>Actinomycetota</taxon>
        <taxon>Actinomycetes</taxon>
        <taxon>Mycobacteriales</taxon>
        <taxon>Corynebacteriaceae</taxon>
        <taxon>Corynebacterium</taxon>
    </lineage>
</organism>
<proteinExistence type="predicted"/>
<dbReference type="AlphaFoldDB" id="A0A364VE93"/>
<comment type="caution">
    <text evidence="2">The sequence shown here is derived from an EMBL/GenBank/DDBJ whole genome shotgun (WGS) entry which is preliminary data.</text>
</comment>
<dbReference type="Pfam" id="PF13529">
    <property type="entry name" value="Peptidase_C39_2"/>
    <property type="match status" value="1"/>
</dbReference>
<evidence type="ECO:0000313" key="3">
    <source>
        <dbReference type="Proteomes" id="UP000251047"/>
    </source>
</evidence>
<reference evidence="2 3" key="1">
    <citation type="journal article" date="2018" name="Syst. Appl. Microbiol.">
        <title>Corynebacterium heidelbergense sp. nov., isolated from the preen glands of Egyptian geese (Alopochen aegyptiacus).</title>
        <authorList>
            <person name="Braun M.S."/>
            <person name="Wang E."/>
            <person name="Zimmermann S."/>
            <person name="Wink M."/>
        </authorList>
    </citation>
    <scope>NUCLEOTIDE SEQUENCE [LARGE SCALE GENOMIC DNA]</scope>
    <source>
        <strain evidence="2 3">DSM 104638</strain>
    </source>
</reference>
<gene>
    <name evidence="2" type="ORF">CWC39_00940</name>
</gene>
<name>A0A364VE93_9CORY</name>
<accession>A0A364VE93</accession>
<sequence length="262" mass="28086">MEKVLPYSRDQVTQDTGYWCGPASTQTIVWAATGKLIAESDLAGRLGTTTDGTSNIDAFPRVLNNLVPGADYRSVWMPNDPPTGDQKERMWRDIKNSIDAGFGVVGNLVAPPSNYPRAVAPSDIDPAYGGGVVYHYIALMGYGEDGGGRRIWVADSGFRPYGYWISFDQLATLLPPMGYVAAFAPAKALPQDQGGDVTREQADQILRMLEAILIQLAGDPQKNGGKPFGGWPQGGGRTMYDLLAATASVAGVKNAKDIKGEK</sequence>
<dbReference type="InterPro" id="IPR039564">
    <property type="entry name" value="Peptidase_C39-like"/>
</dbReference>
<dbReference type="OrthoDB" id="1655016at2"/>
<dbReference type="Proteomes" id="UP000251047">
    <property type="component" value="Unassembled WGS sequence"/>
</dbReference>